<protein>
    <submittedName>
        <fullName evidence="2">Uncharacterized protein</fullName>
    </submittedName>
</protein>
<dbReference type="AlphaFoldDB" id="A0A410X1M6"/>
<gene>
    <name evidence="2" type="ORF">PC41400_23685</name>
</gene>
<dbReference type="EMBL" id="CP026520">
    <property type="protein sequence ID" value="QAV20514.1"/>
    <property type="molecule type" value="Genomic_DNA"/>
</dbReference>
<dbReference type="Proteomes" id="UP000288943">
    <property type="component" value="Chromosome"/>
</dbReference>
<sequence>MSGEAGAGRGTQIIRRDSGGLVWARMPTGGGFRADAAHNPPRISADRKGGATRRRVDRLSGNNQ</sequence>
<organism evidence="2 3">
    <name type="scientific">Paenibacillus chitinolyticus</name>
    <dbReference type="NCBI Taxonomy" id="79263"/>
    <lineage>
        <taxon>Bacteria</taxon>
        <taxon>Bacillati</taxon>
        <taxon>Bacillota</taxon>
        <taxon>Bacilli</taxon>
        <taxon>Bacillales</taxon>
        <taxon>Paenibacillaceae</taxon>
        <taxon>Paenibacillus</taxon>
    </lineage>
</organism>
<dbReference type="KEGG" id="pchi:PC41400_23685"/>
<reference evidence="2 3" key="1">
    <citation type="submission" date="2018-01" db="EMBL/GenBank/DDBJ databases">
        <title>The whole genome sequencing and assembly of Paenibacillus chitinolyticus KCCM 41400 strain.</title>
        <authorList>
            <person name="Kim J.-Y."/>
            <person name="Park M.-K."/>
            <person name="Lee Y.-J."/>
            <person name="Yi H."/>
            <person name="Bahn Y.-S."/>
            <person name="Kim J.F."/>
            <person name="Lee D.-W."/>
        </authorList>
    </citation>
    <scope>NUCLEOTIDE SEQUENCE [LARGE SCALE GENOMIC DNA]</scope>
    <source>
        <strain evidence="2 3">KCCM 41400</strain>
    </source>
</reference>
<evidence type="ECO:0000256" key="1">
    <source>
        <dbReference type="SAM" id="MobiDB-lite"/>
    </source>
</evidence>
<name>A0A410X1M6_9BACL</name>
<accession>A0A410X1M6</accession>
<evidence type="ECO:0000313" key="3">
    <source>
        <dbReference type="Proteomes" id="UP000288943"/>
    </source>
</evidence>
<proteinExistence type="predicted"/>
<feature type="region of interest" description="Disordered" evidence="1">
    <location>
        <begin position="1"/>
        <end position="64"/>
    </location>
</feature>
<evidence type="ECO:0000313" key="2">
    <source>
        <dbReference type="EMBL" id="QAV20514.1"/>
    </source>
</evidence>